<dbReference type="PANTHER" id="PTHR36836:SF1">
    <property type="entry name" value="COLANIC ACID BIOSYNTHESIS PROTEIN WCAK"/>
    <property type="match status" value="1"/>
</dbReference>
<dbReference type="RefSeq" id="WP_003498845.1">
    <property type="nucleotide sequence ID" value="NZ_JADNHH010000011.1"/>
</dbReference>
<organism evidence="2 3">
    <name type="scientific">Clostridium symbiosum</name>
    <name type="common">Bacteroides symbiosus</name>
    <dbReference type="NCBI Taxonomy" id="1512"/>
    <lineage>
        <taxon>Bacteria</taxon>
        <taxon>Bacillati</taxon>
        <taxon>Bacillota</taxon>
        <taxon>Clostridia</taxon>
        <taxon>Lachnospirales</taxon>
        <taxon>Lachnospiraceae</taxon>
        <taxon>Otoolea</taxon>
    </lineage>
</organism>
<evidence type="ECO:0000313" key="2">
    <source>
        <dbReference type="EMBL" id="MCK0086588.1"/>
    </source>
</evidence>
<dbReference type="Proteomes" id="UP001203136">
    <property type="component" value="Unassembled WGS sequence"/>
</dbReference>
<reference evidence="2" key="1">
    <citation type="journal article" date="2022" name="Cell Host Microbe">
        <title>Colonization of the live biotherapeutic product VE303 and modulation of the microbiota and metabolites in healthy volunteers.</title>
        <authorList>
            <person name="Dsouza M."/>
            <person name="Menon R."/>
            <person name="Crossette E."/>
            <person name="Bhattarai S.K."/>
            <person name="Schneider J."/>
            <person name="Kim Y.G."/>
            <person name="Reddy S."/>
            <person name="Caballero S."/>
            <person name="Felix C."/>
            <person name="Cornacchione L."/>
            <person name="Hendrickson J."/>
            <person name="Watson A.R."/>
            <person name="Minot S.S."/>
            <person name="Greenfield N."/>
            <person name="Schopf L."/>
            <person name="Szabady R."/>
            <person name="Patarroyo J."/>
            <person name="Smith W."/>
            <person name="Harrison P."/>
            <person name="Kuijper E.J."/>
            <person name="Kelly C.P."/>
            <person name="Olle B."/>
            <person name="Bobilev D."/>
            <person name="Silber J.L."/>
            <person name="Bucci V."/>
            <person name="Roberts B."/>
            <person name="Faith J."/>
            <person name="Norman J.M."/>
        </authorList>
    </citation>
    <scope>NUCLEOTIDE SEQUENCE</scope>
    <source>
        <strain evidence="2">VE303-04</strain>
    </source>
</reference>
<sequence>MRTEKKDCFYFPFHIGSGNRGCEGIIEGIYTIIGKECGEYILLDENVDEKKLDETFGISFFASLNVMYNFENYGWLQRNFHKTIRKLGIRKHYYKLLPYKKFLKNVNDRSIVFFTGGDLYCYDKMAELNAELHEEIKKEEVKTVLFGCSVAEEFLTSKVLKQLSLYDLIVCRESLSVKNLKKNGITNNVIQCPDPAFVLEPEEVPLPNCFENKVVGINISDLVGANKSLDSIYGNNIRKLVQYILDKTTYSILLIPHVTWKNQDDRTICNAIYEEFFENSKIQILDISCMSYCQIRYVISKCEMFIGARTHSVISAYSTCVPTIALGYSIKSIGIANDIGLASELVLDCRNMKHTNEMINAYKYLEQNKDNIKNYLNSNMTNYKREAFKGKEYLYKYVLNNDFNKED</sequence>
<evidence type="ECO:0000313" key="3">
    <source>
        <dbReference type="Proteomes" id="UP001203136"/>
    </source>
</evidence>
<feature type="domain" description="Polysaccharide pyruvyl transferase" evidence="1">
    <location>
        <begin position="92"/>
        <end position="329"/>
    </location>
</feature>
<protein>
    <submittedName>
        <fullName evidence="2">Polysaccharide pyruvyl transferase family protein</fullName>
    </submittedName>
</protein>
<evidence type="ECO:0000259" key="1">
    <source>
        <dbReference type="Pfam" id="PF04230"/>
    </source>
</evidence>
<dbReference type="GO" id="GO:0016740">
    <property type="term" value="F:transferase activity"/>
    <property type="evidence" value="ECO:0007669"/>
    <property type="project" value="UniProtKB-KW"/>
</dbReference>
<accession>A0AAW5F3G8</accession>
<dbReference type="EMBL" id="JAINVB010000001">
    <property type="protein sequence ID" value="MCK0086588.1"/>
    <property type="molecule type" value="Genomic_DNA"/>
</dbReference>
<dbReference type="PANTHER" id="PTHR36836">
    <property type="entry name" value="COLANIC ACID BIOSYNTHESIS PROTEIN WCAK"/>
    <property type="match status" value="1"/>
</dbReference>
<dbReference type="Pfam" id="PF04230">
    <property type="entry name" value="PS_pyruv_trans"/>
    <property type="match status" value="1"/>
</dbReference>
<dbReference type="AlphaFoldDB" id="A0AAW5F3G8"/>
<name>A0AAW5F3G8_CLOSY</name>
<gene>
    <name evidence="2" type="ORF">K5I21_12030</name>
</gene>
<dbReference type="InterPro" id="IPR007345">
    <property type="entry name" value="Polysacch_pyruvyl_Trfase"/>
</dbReference>
<comment type="caution">
    <text evidence="2">The sequence shown here is derived from an EMBL/GenBank/DDBJ whole genome shotgun (WGS) entry which is preliminary data.</text>
</comment>
<proteinExistence type="predicted"/>
<keyword evidence="2" id="KW-0808">Transferase</keyword>